<evidence type="ECO:0000256" key="3">
    <source>
        <dbReference type="ARBA" id="ARBA00005263"/>
    </source>
</evidence>
<dbReference type="InterPro" id="IPR000996">
    <property type="entry name" value="Clathrin_L-chain"/>
</dbReference>
<dbReference type="PANTHER" id="PTHR10639:SF33">
    <property type="entry name" value="CLATHRIN LIGHT CHAIN 1"/>
    <property type="match status" value="1"/>
</dbReference>
<sequence>MESFGTMNNDGGENINSSSRPFDDDALYMGAYDSSSFPPPQAFSSDDLTIDTTTHIAHNHSRSYSQNLGYIATSNNNNNINNNIDHHNEPPSPDIYGFGMSAPNAEFVTPFGGSAIDGSGIPGGGHGHDADDDSIFVSQGPMLPPPDQMQEEGFARREWRRFVSFYLPPVSEFLVLNSFRFRCSLNAIHLEEKEKRERERRDQIIAEADEYKRSFYEKRNKNCETNKANNREREKLYLANQDKFHKEAHLHYWKAIAEIIPREVANIEKKRGRKDPDKTPSAFVIQGPKPGKPTDLSRMRQIFVKLKQKPPPHMMPPPKEEKDEKKSKDGKEDKDAKNGKGSTTAASSGENKPDAAAAAAVAANGGTEQPKPETSAPAEAEADSKVKTANPDASKP</sequence>
<evidence type="ECO:0000256" key="6">
    <source>
        <dbReference type="ARBA" id="ARBA00023329"/>
    </source>
</evidence>
<evidence type="ECO:0000256" key="5">
    <source>
        <dbReference type="ARBA" id="ARBA00023176"/>
    </source>
</evidence>
<keyword evidence="4 7" id="KW-0472">Membrane</keyword>
<dbReference type="Proteomes" id="UP001396334">
    <property type="component" value="Unassembled WGS sequence"/>
</dbReference>
<feature type="region of interest" description="Disordered" evidence="8">
    <location>
        <begin position="269"/>
        <end position="396"/>
    </location>
</feature>
<feature type="compositionally biased region" description="Polar residues" evidence="8">
    <location>
        <begin position="1"/>
        <end position="20"/>
    </location>
</feature>
<dbReference type="EMBL" id="JBBPBN010000026">
    <property type="protein sequence ID" value="KAK9008008.1"/>
    <property type="molecule type" value="Genomic_DNA"/>
</dbReference>
<evidence type="ECO:0000313" key="10">
    <source>
        <dbReference type="Proteomes" id="UP001396334"/>
    </source>
</evidence>
<feature type="compositionally biased region" description="Basic and acidic residues" evidence="8">
    <location>
        <begin position="318"/>
        <end position="338"/>
    </location>
</feature>
<reference evidence="9 10" key="1">
    <citation type="journal article" date="2024" name="G3 (Bethesda)">
        <title>Genome assembly of Hibiscus sabdariffa L. provides insights into metabolisms of medicinal natural products.</title>
        <authorList>
            <person name="Kim T."/>
        </authorList>
    </citation>
    <scope>NUCLEOTIDE SEQUENCE [LARGE SCALE GENOMIC DNA]</scope>
    <source>
        <strain evidence="9">TK-2024</strain>
        <tissue evidence="9">Old leaves</tissue>
    </source>
</reference>
<comment type="caution">
    <text evidence="9">The sequence shown here is derived from an EMBL/GenBank/DDBJ whole genome shotgun (WGS) entry which is preliminary data.</text>
</comment>
<comment type="similarity">
    <text evidence="3 7">Belongs to the clathrin light chain family.</text>
</comment>
<comment type="subcellular location">
    <subcellularLocation>
        <location evidence="2 7">Cytoplasmic vesicle membrane</location>
        <topology evidence="2 7">Peripheral membrane protein</topology>
        <orientation evidence="2 7">Cytoplasmic side</orientation>
    </subcellularLocation>
    <subcellularLocation>
        <location evidence="7">Membrane</location>
        <location evidence="7">Coated pit</location>
        <topology evidence="7">Peripheral membrane protein</topology>
        <orientation evidence="7">Cytoplasmic side</orientation>
    </subcellularLocation>
    <text evidence="7">Cytoplasmic face of coated pits and vesicles.</text>
</comment>
<protein>
    <recommendedName>
        <fullName evidence="7">Clathrin light chain</fullName>
    </recommendedName>
</protein>
<proteinExistence type="inferred from homology"/>
<feature type="compositionally biased region" description="Polar residues" evidence="8">
    <location>
        <begin position="340"/>
        <end position="350"/>
    </location>
</feature>
<keyword evidence="6 7" id="KW-0968">Cytoplasmic vesicle</keyword>
<evidence type="ECO:0000256" key="8">
    <source>
        <dbReference type="SAM" id="MobiDB-lite"/>
    </source>
</evidence>
<accession>A0ABR2R4Z2</accession>
<keyword evidence="5 7" id="KW-0168">Coated pit</keyword>
<name>A0ABR2R4Z2_9ROSI</name>
<evidence type="ECO:0000256" key="4">
    <source>
        <dbReference type="ARBA" id="ARBA00023136"/>
    </source>
</evidence>
<evidence type="ECO:0000313" key="9">
    <source>
        <dbReference type="EMBL" id="KAK9008008.1"/>
    </source>
</evidence>
<evidence type="ECO:0000256" key="7">
    <source>
        <dbReference type="RuleBase" id="RU363137"/>
    </source>
</evidence>
<evidence type="ECO:0000256" key="1">
    <source>
        <dbReference type="ARBA" id="ARBA00003913"/>
    </source>
</evidence>
<dbReference type="PANTHER" id="PTHR10639">
    <property type="entry name" value="CLATHRIN LIGHT CHAIN"/>
    <property type="match status" value="1"/>
</dbReference>
<keyword evidence="10" id="KW-1185">Reference proteome</keyword>
<evidence type="ECO:0000256" key="2">
    <source>
        <dbReference type="ARBA" id="ARBA00004180"/>
    </source>
</evidence>
<feature type="region of interest" description="Disordered" evidence="8">
    <location>
        <begin position="1"/>
        <end position="22"/>
    </location>
</feature>
<dbReference type="Pfam" id="PF01086">
    <property type="entry name" value="Clathrin_lg_ch"/>
    <property type="match status" value="1"/>
</dbReference>
<feature type="compositionally biased region" description="Basic and acidic residues" evidence="8">
    <location>
        <begin position="269"/>
        <end position="278"/>
    </location>
</feature>
<comment type="function">
    <text evidence="1 7">Clathrin is the major protein of the polyhedral coat of coated pits and vesicles.</text>
</comment>
<organism evidence="9 10">
    <name type="scientific">Hibiscus sabdariffa</name>
    <name type="common">roselle</name>
    <dbReference type="NCBI Taxonomy" id="183260"/>
    <lineage>
        <taxon>Eukaryota</taxon>
        <taxon>Viridiplantae</taxon>
        <taxon>Streptophyta</taxon>
        <taxon>Embryophyta</taxon>
        <taxon>Tracheophyta</taxon>
        <taxon>Spermatophyta</taxon>
        <taxon>Magnoliopsida</taxon>
        <taxon>eudicotyledons</taxon>
        <taxon>Gunneridae</taxon>
        <taxon>Pentapetalae</taxon>
        <taxon>rosids</taxon>
        <taxon>malvids</taxon>
        <taxon>Malvales</taxon>
        <taxon>Malvaceae</taxon>
        <taxon>Malvoideae</taxon>
        <taxon>Hibiscus</taxon>
    </lineage>
</organism>
<gene>
    <name evidence="9" type="ORF">V6N11_074915</name>
</gene>